<dbReference type="KEGG" id="mlr:MELLADRAFT_95757"/>
<dbReference type="Proteomes" id="UP000001072">
    <property type="component" value="Unassembled WGS sequence"/>
</dbReference>
<feature type="compositionally biased region" description="Polar residues" evidence="1">
    <location>
        <begin position="78"/>
        <end position="114"/>
    </location>
</feature>
<evidence type="ECO:0000313" key="4">
    <source>
        <dbReference type="Proteomes" id="UP000001072"/>
    </source>
</evidence>
<feature type="compositionally biased region" description="Polar residues" evidence="1">
    <location>
        <begin position="300"/>
        <end position="309"/>
    </location>
</feature>
<dbReference type="GeneID" id="18937347"/>
<feature type="compositionally biased region" description="Low complexity" evidence="1">
    <location>
        <begin position="310"/>
        <end position="319"/>
    </location>
</feature>
<dbReference type="VEuPathDB" id="FungiDB:MELLADRAFT_95757"/>
<feature type="compositionally biased region" description="Polar residues" evidence="1">
    <location>
        <begin position="236"/>
        <end position="260"/>
    </location>
</feature>
<dbReference type="HOGENOM" id="CLU_602797_0_0_1"/>
<feature type="compositionally biased region" description="Low complexity" evidence="1">
    <location>
        <begin position="261"/>
        <end position="275"/>
    </location>
</feature>
<protein>
    <recommendedName>
        <fullName evidence="5">Secreted protein</fullName>
    </recommendedName>
</protein>
<feature type="compositionally biased region" description="Low complexity" evidence="1">
    <location>
        <begin position="125"/>
        <end position="137"/>
    </location>
</feature>
<dbReference type="EMBL" id="GL883178">
    <property type="protein sequence ID" value="EGF98329.1"/>
    <property type="molecule type" value="Genomic_DNA"/>
</dbReference>
<sequence length="444" mass="44116">MQINIAYVVAGLLVFVSSNFGEADARMMTTSYKGVEAHRAHKRQADGYVPHTATAYGGPNNSAAAQPIMGSGAVHNVAGTSTPPTNTPVEGSSHPESGSIVSPISKQAPVSATTPLPPYSSRPNASAGSAPQASSPQIISPTSQRPVGGSSPAELGSIVSPISKPAPVSATTPLPPYSSRPNASAGSAPEASSPQMLSPTSQRPVGGSSPAESGSIVSPISKAPVSATIPPPPYSSRPNASVESAPTASSPQILSPTSQHPVGVESPSSSGSEGPVPAPLNGEESNTSSGAPHHGKAPTTPITRASPVQSSGGSPLPLSDSMPIPNGGVDTLPIPIPSGGPRGTPTPFGSNAPLPTAARPLIVPGPGFAGPGPVLGGPVPVLGGPGFGGPIPVPLDLVAHQKDSLEAHISVLEHKLVKELVLVQQVLELVQALVLEPTSVPVKA</sequence>
<keyword evidence="2" id="KW-0732">Signal</keyword>
<name>F4SAH9_MELLP</name>
<evidence type="ECO:0008006" key="5">
    <source>
        <dbReference type="Google" id="ProtNLM"/>
    </source>
</evidence>
<evidence type="ECO:0000256" key="2">
    <source>
        <dbReference type="SAM" id="SignalP"/>
    </source>
</evidence>
<evidence type="ECO:0000313" key="3">
    <source>
        <dbReference type="EMBL" id="EGF98329.1"/>
    </source>
</evidence>
<feature type="chain" id="PRO_5003322114" description="Secreted protein" evidence="2">
    <location>
        <begin position="26"/>
        <end position="444"/>
    </location>
</feature>
<dbReference type="eggNOG" id="ENOG502S9VS">
    <property type="taxonomic scope" value="Eukaryota"/>
</dbReference>
<dbReference type="RefSeq" id="XP_007418388.1">
    <property type="nucleotide sequence ID" value="XM_007418326.1"/>
</dbReference>
<dbReference type="AlphaFoldDB" id="F4SAH9"/>
<organism evidence="4">
    <name type="scientific">Melampsora larici-populina (strain 98AG31 / pathotype 3-4-7)</name>
    <name type="common">Poplar leaf rust fungus</name>
    <dbReference type="NCBI Taxonomy" id="747676"/>
    <lineage>
        <taxon>Eukaryota</taxon>
        <taxon>Fungi</taxon>
        <taxon>Dikarya</taxon>
        <taxon>Basidiomycota</taxon>
        <taxon>Pucciniomycotina</taxon>
        <taxon>Pucciniomycetes</taxon>
        <taxon>Pucciniales</taxon>
        <taxon>Melampsoraceae</taxon>
        <taxon>Melampsora</taxon>
    </lineage>
</organism>
<keyword evidence="4" id="KW-1185">Reference proteome</keyword>
<feature type="compositionally biased region" description="Low complexity" evidence="1">
    <location>
        <begin position="181"/>
        <end position="194"/>
    </location>
</feature>
<dbReference type="OrthoDB" id="10662700at2759"/>
<feature type="signal peptide" evidence="2">
    <location>
        <begin position="1"/>
        <end position="25"/>
    </location>
</feature>
<gene>
    <name evidence="3" type="ORF">MELLADRAFT_95757</name>
</gene>
<feature type="region of interest" description="Disordered" evidence="1">
    <location>
        <begin position="73"/>
        <end position="354"/>
    </location>
</feature>
<accession>F4SAH9</accession>
<proteinExistence type="predicted"/>
<reference evidence="4" key="1">
    <citation type="journal article" date="2011" name="Proc. Natl. Acad. Sci. U.S.A.">
        <title>Obligate biotrophy features unraveled by the genomic analysis of rust fungi.</title>
        <authorList>
            <person name="Duplessis S."/>
            <person name="Cuomo C.A."/>
            <person name="Lin Y.-C."/>
            <person name="Aerts A."/>
            <person name="Tisserant E."/>
            <person name="Veneault-Fourrey C."/>
            <person name="Joly D.L."/>
            <person name="Hacquard S."/>
            <person name="Amselem J."/>
            <person name="Cantarel B.L."/>
            <person name="Chiu R."/>
            <person name="Coutinho P.M."/>
            <person name="Feau N."/>
            <person name="Field M."/>
            <person name="Frey P."/>
            <person name="Gelhaye E."/>
            <person name="Goldberg J."/>
            <person name="Grabherr M.G."/>
            <person name="Kodira C.D."/>
            <person name="Kohler A."/>
            <person name="Kuees U."/>
            <person name="Lindquist E.A."/>
            <person name="Lucas S.M."/>
            <person name="Mago R."/>
            <person name="Mauceli E."/>
            <person name="Morin E."/>
            <person name="Murat C."/>
            <person name="Pangilinan J.L."/>
            <person name="Park R."/>
            <person name="Pearson M."/>
            <person name="Quesneville H."/>
            <person name="Rouhier N."/>
            <person name="Sakthikumar S."/>
            <person name="Salamov A.A."/>
            <person name="Schmutz J."/>
            <person name="Selles B."/>
            <person name="Shapiro H."/>
            <person name="Tanguay P."/>
            <person name="Tuskan G.A."/>
            <person name="Henrissat B."/>
            <person name="Van de Peer Y."/>
            <person name="Rouze P."/>
            <person name="Ellis J.G."/>
            <person name="Dodds P.N."/>
            <person name="Schein J.E."/>
            <person name="Zhong S."/>
            <person name="Hamelin R.C."/>
            <person name="Grigoriev I.V."/>
            <person name="Szabo L.J."/>
            <person name="Martin F."/>
        </authorList>
    </citation>
    <scope>NUCLEOTIDE SEQUENCE [LARGE SCALE GENOMIC DNA]</scope>
    <source>
        <strain evidence="4">98AG31 / pathotype 3-4-7</strain>
    </source>
</reference>
<evidence type="ECO:0000256" key="1">
    <source>
        <dbReference type="SAM" id="MobiDB-lite"/>
    </source>
</evidence>
<dbReference type="InParanoid" id="F4SAH9"/>